<protein>
    <submittedName>
        <fullName evidence="1">Uncharacterized protein</fullName>
    </submittedName>
</protein>
<accession>A0A0F9I8N2</accession>
<reference evidence="1" key="1">
    <citation type="journal article" date="2015" name="Nature">
        <title>Complex archaea that bridge the gap between prokaryotes and eukaryotes.</title>
        <authorList>
            <person name="Spang A."/>
            <person name="Saw J.H."/>
            <person name="Jorgensen S.L."/>
            <person name="Zaremba-Niedzwiedzka K."/>
            <person name="Martijn J."/>
            <person name="Lind A.E."/>
            <person name="van Eijk R."/>
            <person name="Schleper C."/>
            <person name="Guy L."/>
            <person name="Ettema T.J."/>
        </authorList>
    </citation>
    <scope>NUCLEOTIDE SEQUENCE</scope>
</reference>
<gene>
    <name evidence="1" type="ORF">LCGC14_1609740</name>
</gene>
<proteinExistence type="predicted"/>
<sequence>MGYIDPKGHSEMPQSTEILKIRCTRKNRIGFKLYAAHFDNYNDALESLLDSGEKLEVLRRDKIRV</sequence>
<dbReference type="EMBL" id="LAZR01013016">
    <property type="protein sequence ID" value="KKM23981.1"/>
    <property type="molecule type" value="Genomic_DNA"/>
</dbReference>
<comment type="caution">
    <text evidence="1">The sequence shown here is derived from an EMBL/GenBank/DDBJ whole genome shotgun (WGS) entry which is preliminary data.</text>
</comment>
<name>A0A0F9I8N2_9ZZZZ</name>
<organism evidence="1">
    <name type="scientific">marine sediment metagenome</name>
    <dbReference type="NCBI Taxonomy" id="412755"/>
    <lineage>
        <taxon>unclassified sequences</taxon>
        <taxon>metagenomes</taxon>
        <taxon>ecological metagenomes</taxon>
    </lineage>
</organism>
<evidence type="ECO:0000313" key="1">
    <source>
        <dbReference type="EMBL" id="KKM23981.1"/>
    </source>
</evidence>
<dbReference type="AlphaFoldDB" id="A0A0F9I8N2"/>